<evidence type="ECO:0000313" key="3">
    <source>
        <dbReference type="EnsemblMetazoa" id="GPPI019677-PA"/>
    </source>
</evidence>
<sequence length="211" mass="23970">MQSNPDNITSLSSQPSTTSTLSQRRFRWPFTEFAIVGDKARCLIPQTATMSLPKGACNISEHLNFQHPIPSQHWQEQDVGDSPTTENLHNPGHNEFVDVELEHKYKLNYGIKAVETAIAKKIVEIETLNKRLAYMKEQLVDVQRDIQIKEKIIKGLISGQGAIVQNVQNNCQYTKSPLPQYTNYIINQNFSVATDSTQDILNRFGWDPENV</sequence>
<reference evidence="3" key="2">
    <citation type="submission" date="2020-05" db="UniProtKB">
        <authorList>
            <consortium name="EnsemblMetazoa"/>
        </authorList>
    </citation>
    <scope>IDENTIFICATION</scope>
    <source>
        <strain evidence="3">IAEA</strain>
    </source>
</reference>
<feature type="region of interest" description="Disordered" evidence="2">
    <location>
        <begin position="73"/>
        <end position="92"/>
    </location>
</feature>
<feature type="compositionally biased region" description="Low complexity" evidence="2">
    <location>
        <begin position="9"/>
        <end position="20"/>
    </location>
</feature>
<feature type="region of interest" description="Disordered" evidence="2">
    <location>
        <begin position="1"/>
        <end position="20"/>
    </location>
</feature>
<organism evidence="3 4">
    <name type="scientific">Glossina palpalis gambiensis</name>
    <dbReference type="NCBI Taxonomy" id="67801"/>
    <lineage>
        <taxon>Eukaryota</taxon>
        <taxon>Metazoa</taxon>
        <taxon>Ecdysozoa</taxon>
        <taxon>Arthropoda</taxon>
        <taxon>Hexapoda</taxon>
        <taxon>Insecta</taxon>
        <taxon>Pterygota</taxon>
        <taxon>Neoptera</taxon>
        <taxon>Endopterygota</taxon>
        <taxon>Diptera</taxon>
        <taxon>Brachycera</taxon>
        <taxon>Muscomorpha</taxon>
        <taxon>Hippoboscoidea</taxon>
        <taxon>Glossinidae</taxon>
        <taxon>Glossina</taxon>
    </lineage>
</organism>
<evidence type="ECO:0000313" key="4">
    <source>
        <dbReference type="Proteomes" id="UP000092460"/>
    </source>
</evidence>
<dbReference type="VEuPathDB" id="VectorBase:GPPI019677"/>
<accession>A0A1B0B5N0</accession>
<feature type="coiled-coil region" evidence="1">
    <location>
        <begin position="111"/>
        <end position="145"/>
    </location>
</feature>
<dbReference type="AlphaFoldDB" id="A0A1B0B5N0"/>
<dbReference type="EnsemblMetazoa" id="GPPI019677-RA">
    <property type="protein sequence ID" value="GPPI019677-PA"/>
    <property type="gene ID" value="GPPI019677"/>
</dbReference>
<proteinExistence type="predicted"/>
<dbReference type="EMBL" id="JXJN01008788">
    <property type="status" value="NOT_ANNOTATED_CDS"/>
    <property type="molecule type" value="Genomic_DNA"/>
</dbReference>
<dbReference type="Proteomes" id="UP000092460">
    <property type="component" value="Unassembled WGS sequence"/>
</dbReference>
<name>A0A1B0B5N0_9MUSC</name>
<protein>
    <submittedName>
        <fullName evidence="3">Uncharacterized protein</fullName>
    </submittedName>
</protein>
<keyword evidence="4" id="KW-1185">Reference proteome</keyword>
<keyword evidence="1" id="KW-0175">Coiled coil</keyword>
<dbReference type="EMBL" id="JXJN01008787">
    <property type="status" value="NOT_ANNOTATED_CDS"/>
    <property type="molecule type" value="Genomic_DNA"/>
</dbReference>
<evidence type="ECO:0000256" key="1">
    <source>
        <dbReference type="SAM" id="Coils"/>
    </source>
</evidence>
<evidence type="ECO:0000256" key="2">
    <source>
        <dbReference type="SAM" id="MobiDB-lite"/>
    </source>
</evidence>
<reference evidence="4" key="1">
    <citation type="submission" date="2015-01" db="EMBL/GenBank/DDBJ databases">
        <authorList>
            <person name="Aksoy S."/>
            <person name="Warren W."/>
            <person name="Wilson R.K."/>
        </authorList>
    </citation>
    <scope>NUCLEOTIDE SEQUENCE [LARGE SCALE GENOMIC DNA]</scope>
    <source>
        <strain evidence="4">IAEA</strain>
    </source>
</reference>